<organism evidence="1 2">
    <name type="scientific">Methylococcus geothermalis</name>
    <dbReference type="NCBI Taxonomy" id="2681310"/>
    <lineage>
        <taxon>Bacteria</taxon>
        <taxon>Pseudomonadati</taxon>
        <taxon>Pseudomonadota</taxon>
        <taxon>Gammaproteobacteria</taxon>
        <taxon>Methylococcales</taxon>
        <taxon>Methylococcaceae</taxon>
        <taxon>Methylococcus</taxon>
    </lineage>
</organism>
<sequence>MNITTAGIDLAKNVFRVHGVDVHDKVVLKKTVSRGKLLECLAKLPPCVVGMDAVPVPTPHGLCANSDMTPASLPLRFAGCASWLPGVAITRGGGPGR</sequence>
<reference evidence="2" key="1">
    <citation type="submission" date="2019-12" db="EMBL/GenBank/DDBJ databases">
        <authorList>
            <person name="Awala S.I."/>
            <person name="Rhee S.K."/>
        </authorList>
    </citation>
    <scope>NUCLEOTIDE SEQUENCE [LARGE SCALE GENOMIC DNA]</scope>
    <source>
        <strain evidence="2">IM1</strain>
    </source>
</reference>
<evidence type="ECO:0000313" key="1">
    <source>
        <dbReference type="EMBL" id="QJD30819.1"/>
    </source>
</evidence>
<dbReference type="EMBL" id="CP046565">
    <property type="protein sequence ID" value="QJD30819.1"/>
    <property type="molecule type" value="Genomic_DNA"/>
</dbReference>
<dbReference type="KEGG" id="metu:GNH96_13150"/>
<accession>A0A858QAB5</accession>
<protein>
    <recommendedName>
        <fullName evidence="3">Transposase</fullName>
    </recommendedName>
</protein>
<dbReference type="AlphaFoldDB" id="A0A858QAB5"/>
<proteinExistence type="predicted"/>
<evidence type="ECO:0008006" key="3">
    <source>
        <dbReference type="Google" id="ProtNLM"/>
    </source>
</evidence>
<keyword evidence="2" id="KW-1185">Reference proteome</keyword>
<evidence type="ECO:0000313" key="2">
    <source>
        <dbReference type="Proteomes" id="UP000503004"/>
    </source>
</evidence>
<dbReference type="Proteomes" id="UP000503004">
    <property type="component" value="Chromosome"/>
</dbReference>
<name>A0A858QAB5_9GAMM</name>
<gene>
    <name evidence="1" type="ORF">GNH96_13150</name>
</gene>